<sequence>MNASIEELEKTLSVERRRLSEYQRELERLIEKKPIVEKNIQETTGKIFDHEASIFVLKSMARSESIGNHKRFSNYQK</sequence>
<name>A0A9W3S7X9_BACTU</name>
<dbReference type="EMBL" id="CP015350">
    <property type="protein sequence ID" value="ANS46122.1"/>
    <property type="molecule type" value="Genomic_DNA"/>
</dbReference>
<evidence type="ECO:0000313" key="2">
    <source>
        <dbReference type="EMBL" id="ANS46122.1"/>
    </source>
</evidence>
<organism evidence="2 3">
    <name type="scientific">Bacillus thuringiensis</name>
    <dbReference type="NCBI Taxonomy" id="1428"/>
    <lineage>
        <taxon>Bacteria</taxon>
        <taxon>Bacillati</taxon>
        <taxon>Bacillota</taxon>
        <taxon>Bacilli</taxon>
        <taxon>Bacillales</taxon>
        <taxon>Bacillaceae</taxon>
        <taxon>Bacillus</taxon>
        <taxon>Bacillus cereus group</taxon>
    </lineage>
</organism>
<dbReference type="AlphaFoldDB" id="A0A9W3S7X9"/>
<gene>
    <name evidence="2" type="ORF">BT246_07030</name>
</gene>
<evidence type="ECO:0000256" key="1">
    <source>
        <dbReference type="SAM" id="Coils"/>
    </source>
</evidence>
<reference evidence="2 3" key="1">
    <citation type="submission" date="2016-04" db="EMBL/GenBank/DDBJ databases">
        <title>High quality genome of the nematocidal Bacillus thuringiensis MYBT18246.</title>
        <authorList>
            <person name="Hollensteiner J."/>
            <person name="Poehlein A."/>
            <person name="Sproeer C."/>
            <person name="Bunk B."/>
            <person name="Rosenstiel P."/>
            <person name="Schulenburg H."/>
            <person name="Liesegang H."/>
        </authorList>
    </citation>
    <scope>NUCLEOTIDE SEQUENCE [LARGE SCALE GENOMIC DNA]</scope>
    <source>
        <strain evidence="2 3">MYBT18246</strain>
    </source>
</reference>
<keyword evidence="1" id="KW-0175">Coiled coil</keyword>
<feature type="coiled-coil region" evidence="1">
    <location>
        <begin position="5"/>
        <end position="39"/>
    </location>
</feature>
<accession>A0A9W3S7X9</accession>
<dbReference type="Proteomes" id="UP000092743">
    <property type="component" value="Chromosome"/>
</dbReference>
<dbReference type="RefSeq" id="WP_065481985.1">
    <property type="nucleotide sequence ID" value="NZ_CP015350.1"/>
</dbReference>
<evidence type="ECO:0000313" key="3">
    <source>
        <dbReference type="Proteomes" id="UP000092743"/>
    </source>
</evidence>
<proteinExistence type="predicted"/>
<protein>
    <submittedName>
        <fullName evidence="2">Uncharacterized protein</fullName>
    </submittedName>
</protein>